<dbReference type="EMBL" id="NVOR01000014">
    <property type="protein sequence ID" value="PED83595.1"/>
    <property type="molecule type" value="Genomic_DNA"/>
</dbReference>
<organism evidence="3 4">
    <name type="scientific">Bacillus pseudomycoides</name>
    <dbReference type="NCBI Taxonomy" id="64104"/>
    <lineage>
        <taxon>Bacteria</taxon>
        <taxon>Bacillati</taxon>
        <taxon>Bacillota</taxon>
        <taxon>Bacilli</taxon>
        <taxon>Bacillales</taxon>
        <taxon>Bacillaceae</taxon>
        <taxon>Bacillus</taxon>
        <taxon>Bacillus cereus group</taxon>
    </lineage>
</organism>
<evidence type="ECO:0000313" key="3">
    <source>
        <dbReference type="EMBL" id="PED83595.1"/>
    </source>
</evidence>
<keyword evidence="1" id="KW-1133">Transmembrane helix</keyword>
<comment type="caution">
    <text evidence="3">The sequence shown here is derived from an EMBL/GenBank/DDBJ whole genome shotgun (WGS) entry which is preliminary data.</text>
</comment>
<proteinExistence type="predicted"/>
<dbReference type="InterPro" id="IPR025016">
    <property type="entry name" value="DUF3955"/>
</dbReference>
<dbReference type="Pfam" id="PF13127">
    <property type="entry name" value="DUF3955"/>
    <property type="match status" value="1"/>
</dbReference>
<evidence type="ECO:0000256" key="1">
    <source>
        <dbReference type="SAM" id="Phobius"/>
    </source>
</evidence>
<feature type="transmembrane region" description="Helical" evidence="1">
    <location>
        <begin position="37"/>
        <end position="60"/>
    </location>
</feature>
<gene>
    <name evidence="3" type="ORF">CON65_05650</name>
</gene>
<evidence type="ECO:0000259" key="2">
    <source>
        <dbReference type="Pfam" id="PF13127"/>
    </source>
</evidence>
<reference evidence="3 4" key="1">
    <citation type="submission" date="2017-09" db="EMBL/GenBank/DDBJ databases">
        <title>Large-scale bioinformatics analysis of Bacillus genomes uncovers conserved roles of natural products in bacterial physiology.</title>
        <authorList>
            <consortium name="Agbiome Team Llc"/>
            <person name="Bleich R.M."/>
            <person name="Grubbs K.J."/>
            <person name="Santa Maria K.C."/>
            <person name="Allen S.E."/>
            <person name="Farag S."/>
            <person name="Shank E.A."/>
            <person name="Bowers A."/>
        </authorList>
    </citation>
    <scope>NUCLEOTIDE SEQUENCE [LARGE SCALE GENOMIC DNA]</scope>
    <source>
        <strain evidence="3 4">AFS092012</strain>
    </source>
</reference>
<feature type="transmembrane region" description="Helical" evidence="1">
    <location>
        <begin position="5"/>
        <end position="25"/>
    </location>
</feature>
<accession>A0AA91VEA4</accession>
<sequence length="66" mass="7135">MKKYILTLISLLIGIGCIVSYTIIGSTVAPDGTLVEAFYLIPIGFLFIAVGLISSIFIGFRKPINQ</sequence>
<dbReference type="RefSeq" id="WP_097894579.1">
    <property type="nucleotide sequence ID" value="NZ_NVOR01000014.1"/>
</dbReference>
<feature type="domain" description="DUF3955" evidence="2">
    <location>
        <begin position="3"/>
        <end position="56"/>
    </location>
</feature>
<dbReference type="PROSITE" id="PS51257">
    <property type="entry name" value="PROKAR_LIPOPROTEIN"/>
    <property type="match status" value="1"/>
</dbReference>
<name>A0AA91VEA4_9BACI</name>
<keyword evidence="1" id="KW-0472">Membrane</keyword>
<evidence type="ECO:0000313" key="4">
    <source>
        <dbReference type="Proteomes" id="UP000221020"/>
    </source>
</evidence>
<dbReference type="AlphaFoldDB" id="A0AA91VEA4"/>
<dbReference type="Proteomes" id="UP000221020">
    <property type="component" value="Unassembled WGS sequence"/>
</dbReference>
<keyword evidence="1" id="KW-0812">Transmembrane</keyword>
<protein>
    <recommendedName>
        <fullName evidence="2">DUF3955 domain-containing protein</fullName>
    </recommendedName>
</protein>